<evidence type="ECO:0000256" key="4">
    <source>
        <dbReference type="ARBA" id="ARBA00022729"/>
    </source>
</evidence>
<feature type="signal peptide" evidence="11">
    <location>
        <begin position="1"/>
        <end position="25"/>
    </location>
</feature>
<dbReference type="Pfam" id="PF18635">
    <property type="entry name" value="EpCAM_N"/>
    <property type="match status" value="1"/>
</dbReference>
<evidence type="ECO:0000256" key="7">
    <source>
        <dbReference type="ARBA" id="ARBA00023157"/>
    </source>
</evidence>
<feature type="transmembrane region" description="Helical" evidence="10">
    <location>
        <begin position="265"/>
        <end position="289"/>
    </location>
</feature>
<comment type="similarity">
    <text evidence="2">Belongs to the EPCAM family.</text>
</comment>
<evidence type="ECO:0000259" key="12">
    <source>
        <dbReference type="PROSITE" id="PS51162"/>
    </source>
</evidence>
<dbReference type="InterPro" id="IPR043406">
    <property type="entry name" value="EPCAM/Trop-2"/>
</dbReference>
<keyword evidence="6 10" id="KW-0472">Membrane</keyword>
<evidence type="ECO:0000256" key="2">
    <source>
        <dbReference type="ARBA" id="ARBA00007669"/>
    </source>
</evidence>
<keyword evidence="8" id="KW-0325">Glycoprotein</keyword>
<dbReference type="CDD" id="cd00191">
    <property type="entry name" value="TY"/>
    <property type="match status" value="1"/>
</dbReference>
<dbReference type="PROSITE" id="PS00484">
    <property type="entry name" value="THYROGLOBULIN_1_1"/>
    <property type="match status" value="1"/>
</dbReference>
<evidence type="ECO:0000256" key="9">
    <source>
        <dbReference type="PROSITE-ProRule" id="PRU00500"/>
    </source>
</evidence>
<dbReference type="Pfam" id="PF21283">
    <property type="entry name" value="EPCAM-Trop-2_C"/>
    <property type="match status" value="1"/>
</dbReference>
<dbReference type="GO" id="GO:0016020">
    <property type="term" value="C:membrane"/>
    <property type="evidence" value="ECO:0007669"/>
    <property type="project" value="UniProtKB-SubCell"/>
</dbReference>
<dbReference type="InterPro" id="IPR000716">
    <property type="entry name" value="Thyroglobulin_1"/>
</dbReference>
<dbReference type="PANTHER" id="PTHR14168">
    <property type="entry name" value="TUMOR-ASSOCIATED CALCIUM SIGNAL TRANSDUCER"/>
    <property type="match status" value="1"/>
</dbReference>
<dbReference type="AlphaFoldDB" id="A0A8D2L6L5"/>
<dbReference type="InterPro" id="IPR036857">
    <property type="entry name" value="Thyroglobulin_1_sf"/>
</dbReference>
<dbReference type="Gene3D" id="4.10.800.10">
    <property type="entry name" value="Thyroglobulin type-1"/>
    <property type="match status" value="1"/>
</dbReference>
<evidence type="ECO:0000256" key="6">
    <source>
        <dbReference type="ARBA" id="ARBA00023136"/>
    </source>
</evidence>
<evidence type="ECO:0000313" key="13">
    <source>
        <dbReference type="Ensembl" id="ENSVKKP00000017615.1"/>
    </source>
</evidence>
<dbReference type="PROSITE" id="PS51162">
    <property type="entry name" value="THYROGLOBULIN_1_2"/>
    <property type="match status" value="1"/>
</dbReference>
<keyword evidence="7" id="KW-1015">Disulfide bond</keyword>
<keyword evidence="4 11" id="KW-0732">Signal</keyword>
<feature type="domain" description="Thyroglobulin type-1" evidence="12">
    <location>
        <begin position="64"/>
        <end position="137"/>
    </location>
</feature>
<dbReference type="PANTHER" id="PTHR14168:SF5">
    <property type="entry name" value="TUMOR-ASSOCIATED CALCIUM SIGNAL TRANSDUCER 2"/>
    <property type="match status" value="1"/>
</dbReference>
<accession>A0A8D2L6L5</accession>
<dbReference type="InterPro" id="IPR049420">
    <property type="entry name" value="EPCAM-Trop-2_C"/>
</dbReference>
<gene>
    <name evidence="13" type="primary">TACSTD2</name>
</gene>
<dbReference type="InterPro" id="IPR041630">
    <property type="entry name" value="EpCAM_N"/>
</dbReference>
<reference evidence="13" key="2">
    <citation type="submission" date="2025-09" db="UniProtKB">
        <authorList>
            <consortium name="Ensembl"/>
        </authorList>
    </citation>
    <scope>IDENTIFICATION</scope>
</reference>
<evidence type="ECO:0000256" key="8">
    <source>
        <dbReference type="ARBA" id="ARBA00023180"/>
    </source>
</evidence>
<keyword evidence="5 10" id="KW-1133">Transmembrane helix</keyword>
<feature type="chain" id="PRO_5034283345" evidence="11">
    <location>
        <begin position="26"/>
        <end position="318"/>
    </location>
</feature>
<sequence>MARHPEIQSTLEAALFLILVAAAAAQNEHCMCATNKRAHCALDSGSCICTAAGSGQRLDCSTLTSKCLLMKAEMNTRKPRHFPKPEHGFLDNDGLYDPDCEASGIFKARQCNKTDTCWCVNSAGVRRTDKGDKNMKCTELVRTSWIFIELKHKERESAFSETEMANSLRQFIQNRYNLHQKFIPTIKYDYPFILIDLKQNNSEKSYRDVDIADVAYYFEKDIKHDPIFHAGDAFNLSVNGEPLDIEEILIYYVDEKPPKFSMKRLTAGLIAVVVVVILAIIIGITVLVISRRWRTGKYEKVDIKELEVMKRGQSAHAP</sequence>
<keyword evidence="14" id="KW-1185">Reference proteome</keyword>
<dbReference type="Proteomes" id="UP000694545">
    <property type="component" value="Unplaced"/>
</dbReference>
<organism evidence="13 14">
    <name type="scientific">Varanus komodoensis</name>
    <name type="common">Komodo dragon</name>
    <dbReference type="NCBI Taxonomy" id="61221"/>
    <lineage>
        <taxon>Eukaryota</taxon>
        <taxon>Metazoa</taxon>
        <taxon>Chordata</taxon>
        <taxon>Craniata</taxon>
        <taxon>Vertebrata</taxon>
        <taxon>Euteleostomi</taxon>
        <taxon>Lepidosauria</taxon>
        <taxon>Squamata</taxon>
        <taxon>Bifurcata</taxon>
        <taxon>Unidentata</taxon>
        <taxon>Episquamata</taxon>
        <taxon>Toxicofera</taxon>
        <taxon>Anguimorpha</taxon>
        <taxon>Paleoanguimorpha</taxon>
        <taxon>Varanoidea</taxon>
        <taxon>Varanidae</taxon>
        <taxon>Varanus</taxon>
    </lineage>
</organism>
<dbReference type="SMART" id="SM00211">
    <property type="entry name" value="TY"/>
    <property type="match status" value="1"/>
</dbReference>
<protein>
    <submittedName>
        <fullName evidence="13">Tumor associated calcium signal transducer 2</fullName>
    </submittedName>
</protein>
<evidence type="ECO:0000256" key="1">
    <source>
        <dbReference type="ARBA" id="ARBA00004479"/>
    </source>
</evidence>
<comment type="subcellular location">
    <subcellularLocation>
        <location evidence="1">Membrane</location>
        <topology evidence="1">Single-pass type I membrane protein</topology>
    </subcellularLocation>
</comment>
<evidence type="ECO:0000256" key="10">
    <source>
        <dbReference type="SAM" id="Phobius"/>
    </source>
</evidence>
<name>A0A8D2L6L5_VARKO</name>
<evidence type="ECO:0000256" key="5">
    <source>
        <dbReference type="ARBA" id="ARBA00022989"/>
    </source>
</evidence>
<dbReference type="SUPFAM" id="SSF57610">
    <property type="entry name" value="Thyroglobulin type-1 domain"/>
    <property type="match status" value="1"/>
</dbReference>
<evidence type="ECO:0000313" key="14">
    <source>
        <dbReference type="Proteomes" id="UP000694545"/>
    </source>
</evidence>
<proteinExistence type="inferred from homology"/>
<dbReference type="Pfam" id="PF00086">
    <property type="entry name" value="Thyroglobulin_1"/>
    <property type="match status" value="1"/>
</dbReference>
<evidence type="ECO:0000256" key="11">
    <source>
        <dbReference type="SAM" id="SignalP"/>
    </source>
</evidence>
<reference evidence="13" key="1">
    <citation type="submission" date="2025-08" db="UniProtKB">
        <authorList>
            <consortium name="Ensembl"/>
        </authorList>
    </citation>
    <scope>IDENTIFICATION</scope>
</reference>
<dbReference type="Ensembl" id="ENSVKKT00000018054.1">
    <property type="protein sequence ID" value="ENSVKKP00000017615.1"/>
    <property type="gene ID" value="ENSVKKG00000012043.1"/>
</dbReference>
<comment type="caution">
    <text evidence="9">Lacks conserved residue(s) required for the propagation of feature annotation.</text>
</comment>
<dbReference type="OMA" id="YDPDCDH"/>
<evidence type="ECO:0000256" key="3">
    <source>
        <dbReference type="ARBA" id="ARBA00022692"/>
    </source>
</evidence>
<keyword evidence="3 10" id="KW-0812">Transmembrane</keyword>